<proteinExistence type="inferred from homology"/>
<dbReference type="GO" id="GO:0032993">
    <property type="term" value="C:protein-DNA complex"/>
    <property type="evidence" value="ECO:0007669"/>
    <property type="project" value="TreeGrafter"/>
</dbReference>
<comment type="similarity">
    <text evidence="1">Belongs to the LysR transcriptional regulatory family.</text>
</comment>
<keyword evidence="5" id="KW-1133">Transmembrane helix</keyword>
<dbReference type="PROSITE" id="PS50931">
    <property type="entry name" value="HTH_LYSR"/>
    <property type="match status" value="1"/>
</dbReference>
<feature type="transmembrane region" description="Helical" evidence="5">
    <location>
        <begin position="231"/>
        <end position="252"/>
    </location>
</feature>
<dbReference type="EMBL" id="RBWV01000015">
    <property type="protein sequence ID" value="RKS69392.1"/>
    <property type="molecule type" value="Genomic_DNA"/>
</dbReference>
<dbReference type="InterPro" id="IPR036390">
    <property type="entry name" value="WH_DNA-bd_sf"/>
</dbReference>
<dbReference type="GO" id="GO:0003700">
    <property type="term" value="F:DNA-binding transcription factor activity"/>
    <property type="evidence" value="ECO:0007669"/>
    <property type="project" value="InterPro"/>
</dbReference>
<keyword evidence="8" id="KW-1185">Reference proteome</keyword>
<organism evidence="7 8">
    <name type="scientific">Motilibacter peucedani</name>
    <dbReference type="NCBI Taxonomy" id="598650"/>
    <lineage>
        <taxon>Bacteria</taxon>
        <taxon>Bacillati</taxon>
        <taxon>Actinomycetota</taxon>
        <taxon>Actinomycetes</taxon>
        <taxon>Motilibacterales</taxon>
        <taxon>Motilibacteraceae</taxon>
        <taxon>Motilibacter</taxon>
    </lineage>
</organism>
<dbReference type="GO" id="GO:0003677">
    <property type="term" value="F:DNA binding"/>
    <property type="evidence" value="ECO:0007669"/>
    <property type="project" value="UniProtKB-KW"/>
</dbReference>
<evidence type="ECO:0000256" key="1">
    <source>
        <dbReference type="ARBA" id="ARBA00009437"/>
    </source>
</evidence>
<dbReference type="OrthoDB" id="3505530at2"/>
<keyword evidence="3 7" id="KW-0238">DNA-binding</keyword>
<name>A0A420XL79_9ACTN</name>
<dbReference type="Proteomes" id="UP000281955">
    <property type="component" value="Unassembled WGS sequence"/>
</dbReference>
<dbReference type="FunFam" id="1.10.10.10:FF:000001">
    <property type="entry name" value="LysR family transcriptional regulator"/>
    <property type="match status" value="1"/>
</dbReference>
<evidence type="ECO:0000256" key="5">
    <source>
        <dbReference type="SAM" id="Phobius"/>
    </source>
</evidence>
<evidence type="ECO:0000256" key="3">
    <source>
        <dbReference type="ARBA" id="ARBA00023125"/>
    </source>
</evidence>
<keyword evidence="5" id="KW-0812">Transmembrane</keyword>
<dbReference type="PANTHER" id="PTHR30346">
    <property type="entry name" value="TRANSCRIPTIONAL DUAL REGULATOR HCAR-RELATED"/>
    <property type="match status" value="1"/>
</dbReference>
<evidence type="ECO:0000313" key="7">
    <source>
        <dbReference type="EMBL" id="RKS69392.1"/>
    </source>
</evidence>
<protein>
    <submittedName>
        <fullName evidence="7">DNA-binding transcriptional LysR family regulator</fullName>
    </submittedName>
</protein>
<dbReference type="AlphaFoldDB" id="A0A420XL79"/>
<dbReference type="RefSeq" id="WP_121194805.1">
    <property type="nucleotide sequence ID" value="NZ_RBWV01000015.1"/>
</dbReference>
<dbReference type="InParanoid" id="A0A420XL79"/>
<dbReference type="SUPFAM" id="SSF46785">
    <property type="entry name" value="Winged helix' DNA-binding domain"/>
    <property type="match status" value="1"/>
</dbReference>
<dbReference type="FunCoup" id="A0A420XL79">
    <property type="interactions" value="21"/>
</dbReference>
<feature type="domain" description="HTH lysR-type" evidence="6">
    <location>
        <begin position="2"/>
        <end position="59"/>
    </location>
</feature>
<reference evidence="7 8" key="1">
    <citation type="submission" date="2018-10" db="EMBL/GenBank/DDBJ databases">
        <title>Genomic Encyclopedia of Archaeal and Bacterial Type Strains, Phase II (KMG-II): from individual species to whole genera.</title>
        <authorList>
            <person name="Goeker M."/>
        </authorList>
    </citation>
    <scope>NUCLEOTIDE SEQUENCE [LARGE SCALE GENOMIC DNA]</scope>
    <source>
        <strain evidence="7 8">RP-AC37</strain>
    </source>
</reference>
<comment type="caution">
    <text evidence="7">The sequence shown here is derived from an EMBL/GenBank/DDBJ whole genome shotgun (WGS) entry which is preliminary data.</text>
</comment>
<dbReference type="InterPro" id="IPR036388">
    <property type="entry name" value="WH-like_DNA-bd_sf"/>
</dbReference>
<keyword evidence="4" id="KW-0804">Transcription</keyword>
<dbReference type="InterPro" id="IPR000847">
    <property type="entry name" value="LysR_HTH_N"/>
</dbReference>
<dbReference type="CDD" id="cd08423">
    <property type="entry name" value="PBP2_LTTR_like_6"/>
    <property type="match status" value="1"/>
</dbReference>
<dbReference type="InterPro" id="IPR005119">
    <property type="entry name" value="LysR_subst-bd"/>
</dbReference>
<keyword evidence="5" id="KW-0472">Membrane</keyword>
<evidence type="ECO:0000259" key="6">
    <source>
        <dbReference type="PROSITE" id="PS50931"/>
    </source>
</evidence>
<dbReference type="Gene3D" id="3.40.190.10">
    <property type="entry name" value="Periplasmic binding protein-like II"/>
    <property type="match status" value="2"/>
</dbReference>
<dbReference type="Pfam" id="PF03466">
    <property type="entry name" value="LysR_substrate"/>
    <property type="match status" value="1"/>
</dbReference>
<evidence type="ECO:0000256" key="4">
    <source>
        <dbReference type="ARBA" id="ARBA00023163"/>
    </source>
</evidence>
<dbReference type="Pfam" id="PF00126">
    <property type="entry name" value="HTH_1"/>
    <property type="match status" value="1"/>
</dbReference>
<gene>
    <name evidence="7" type="ORF">CLV35_3570</name>
</gene>
<evidence type="ECO:0000313" key="8">
    <source>
        <dbReference type="Proteomes" id="UP000281955"/>
    </source>
</evidence>
<dbReference type="Gene3D" id="1.10.10.10">
    <property type="entry name" value="Winged helix-like DNA-binding domain superfamily/Winged helix DNA-binding domain"/>
    <property type="match status" value="1"/>
</dbReference>
<dbReference type="SUPFAM" id="SSF53850">
    <property type="entry name" value="Periplasmic binding protein-like II"/>
    <property type="match status" value="1"/>
</dbReference>
<sequence>MLDMHRLRVLHSVVEAGSVTAAAASLNYTPSAVSQHLAALEREAGIALMERSGRGIRPTPAGTLLAQRAGSLLEQLQATEKALADLRTGRSGRVVVAAFPTAGTGLVPAAVERFRREAPGVELELQVAEAEPALAALRDGSVDVAVALLPSTASDDGLHREHLLDDPFRVVLPRTHRLAGRRTIALADLADDPWIGATACTDYCGGEAIAACRAAGFTQRVVVEADDYPAVLSYVGLGVGVALVPLLALGACPPGTVVRRIRGQEPVRRIHAVTRPALAGAGPVPVMLAGLRASASSQAALR</sequence>
<dbReference type="PANTHER" id="PTHR30346:SF29">
    <property type="entry name" value="LYSR SUBSTRATE-BINDING"/>
    <property type="match status" value="1"/>
</dbReference>
<evidence type="ECO:0000256" key="2">
    <source>
        <dbReference type="ARBA" id="ARBA00023015"/>
    </source>
</evidence>
<accession>A0A420XL79</accession>
<keyword evidence="2" id="KW-0805">Transcription regulation</keyword>